<dbReference type="EMBL" id="GBXM01019477">
    <property type="protein sequence ID" value="JAH89100.1"/>
    <property type="molecule type" value="Transcribed_RNA"/>
</dbReference>
<reference evidence="1" key="1">
    <citation type="submission" date="2014-11" db="EMBL/GenBank/DDBJ databases">
        <authorList>
            <person name="Amaro Gonzalez C."/>
        </authorList>
    </citation>
    <scope>NUCLEOTIDE SEQUENCE</scope>
</reference>
<protein>
    <submittedName>
        <fullName evidence="1">Uncharacterized protein</fullName>
    </submittedName>
</protein>
<proteinExistence type="predicted"/>
<name>A0A0E9WHN4_ANGAN</name>
<evidence type="ECO:0000313" key="1">
    <source>
        <dbReference type="EMBL" id="JAH89100.1"/>
    </source>
</evidence>
<dbReference type="AlphaFoldDB" id="A0A0E9WHN4"/>
<organism evidence="1">
    <name type="scientific">Anguilla anguilla</name>
    <name type="common">European freshwater eel</name>
    <name type="synonym">Muraena anguilla</name>
    <dbReference type="NCBI Taxonomy" id="7936"/>
    <lineage>
        <taxon>Eukaryota</taxon>
        <taxon>Metazoa</taxon>
        <taxon>Chordata</taxon>
        <taxon>Craniata</taxon>
        <taxon>Vertebrata</taxon>
        <taxon>Euteleostomi</taxon>
        <taxon>Actinopterygii</taxon>
        <taxon>Neopterygii</taxon>
        <taxon>Teleostei</taxon>
        <taxon>Anguilliformes</taxon>
        <taxon>Anguillidae</taxon>
        <taxon>Anguilla</taxon>
    </lineage>
</organism>
<reference evidence="1" key="2">
    <citation type="journal article" date="2015" name="Fish Shellfish Immunol.">
        <title>Early steps in the European eel (Anguilla anguilla)-Vibrio vulnificus interaction in the gills: Role of the RtxA13 toxin.</title>
        <authorList>
            <person name="Callol A."/>
            <person name="Pajuelo D."/>
            <person name="Ebbesson L."/>
            <person name="Teles M."/>
            <person name="MacKenzie S."/>
            <person name="Amaro C."/>
        </authorList>
    </citation>
    <scope>NUCLEOTIDE SEQUENCE</scope>
</reference>
<sequence>MIEQRDLVSRVTRTEAYYRLTPCIFCISLDLCLDCYQCFL</sequence>
<accession>A0A0E9WHN4</accession>